<evidence type="ECO:0000259" key="5">
    <source>
        <dbReference type="Pfam" id="PF07992"/>
    </source>
</evidence>
<dbReference type="SUPFAM" id="SSF51905">
    <property type="entry name" value="FAD/NAD(P)-binding domain"/>
    <property type="match status" value="2"/>
</dbReference>
<proteinExistence type="predicted"/>
<comment type="caution">
    <text evidence="6">The sequence shown here is derived from an EMBL/GenBank/DDBJ whole genome shotgun (WGS) entry which is preliminary data.</text>
</comment>
<evidence type="ECO:0000313" key="7">
    <source>
        <dbReference type="Proteomes" id="UP000317763"/>
    </source>
</evidence>
<dbReference type="GO" id="GO:0003955">
    <property type="term" value="F:NAD(P)H dehydrogenase (quinone) activity"/>
    <property type="evidence" value="ECO:0007669"/>
    <property type="project" value="TreeGrafter"/>
</dbReference>
<protein>
    <submittedName>
        <fullName evidence="6">NADH dehydrogenase</fullName>
        <ecNumber evidence="6">1.6.99.3</ecNumber>
    </submittedName>
</protein>
<sequence>MQSGHDRGTVVAHVVALDANQRRVHLSDGQTLAYERLSLDVGSETDVRWLQATGPRLLPIKPLDRFIAAWPRLLAQAGAQPGFRLCVVGGGAAGFELALAARHALRRHAPEAEVMLVAGPAGVLPGHAAGVRRRAVRQLQRADIAILTQRAVGDERGVMLEDGQVVHADVVLAATGARPPAWLADAGLRCDEAGFVAVDAHHRSVSHPDVYAAGDVCCRVDVPMARSGVHAVHAGPVLAHNLLAPPRSAALAVYRPRRYSLYLLACGRRYAIASWGPFSAEGAWVWRWKDAIDRRFIARFSGGTLETDTEEAAR</sequence>
<evidence type="ECO:0000313" key="6">
    <source>
        <dbReference type="EMBL" id="TSE29118.1"/>
    </source>
</evidence>
<feature type="domain" description="FAD/NAD(P)-binding" evidence="5">
    <location>
        <begin position="13"/>
        <end position="222"/>
    </location>
</feature>
<name>A0A554WZZ8_9BURK</name>
<dbReference type="InterPro" id="IPR023753">
    <property type="entry name" value="FAD/NAD-binding_dom"/>
</dbReference>
<evidence type="ECO:0000256" key="4">
    <source>
        <dbReference type="ARBA" id="ARBA00023002"/>
    </source>
</evidence>
<dbReference type="AlphaFoldDB" id="A0A554WZZ8"/>
<keyword evidence="4 6" id="KW-0560">Oxidoreductase</keyword>
<keyword evidence="2" id="KW-0285">Flavoprotein</keyword>
<dbReference type="InterPro" id="IPR036188">
    <property type="entry name" value="FAD/NAD-bd_sf"/>
</dbReference>
<gene>
    <name evidence="6" type="primary">ndh</name>
    <name evidence="6" type="ORF">Ttaiw_02415</name>
</gene>
<dbReference type="EC" id="1.6.99.3" evidence="6"/>
<dbReference type="EMBL" id="VJOM01000040">
    <property type="protein sequence ID" value="TSE29118.1"/>
    <property type="molecule type" value="Genomic_DNA"/>
</dbReference>
<evidence type="ECO:0000256" key="2">
    <source>
        <dbReference type="ARBA" id="ARBA00022630"/>
    </source>
</evidence>
<dbReference type="STRING" id="307486.GCA_000807215_00740"/>
<comment type="cofactor">
    <cofactor evidence="1">
        <name>FAD</name>
        <dbReference type="ChEBI" id="CHEBI:57692"/>
    </cofactor>
</comment>
<keyword evidence="7" id="KW-1185">Reference proteome</keyword>
<dbReference type="RefSeq" id="WP_224440941.1">
    <property type="nucleotide sequence ID" value="NZ_CP083911.1"/>
</dbReference>
<dbReference type="PANTHER" id="PTHR42913:SF9">
    <property type="entry name" value="SLR1591 PROTEIN"/>
    <property type="match status" value="1"/>
</dbReference>
<dbReference type="PRINTS" id="PR00368">
    <property type="entry name" value="FADPNR"/>
</dbReference>
<accession>A0A554WZZ8</accession>
<evidence type="ECO:0000256" key="1">
    <source>
        <dbReference type="ARBA" id="ARBA00001974"/>
    </source>
</evidence>
<dbReference type="PANTHER" id="PTHR42913">
    <property type="entry name" value="APOPTOSIS-INDUCING FACTOR 1"/>
    <property type="match status" value="1"/>
</dbReference>
<dbReference type="Gene3D" id="3.50.50.100">
    <property type="match status" value="1"/>
</dbReference>
<keyword evidence="3" id="KW-0274">FAD</keyword>
<dbReference type="InterPro" id="IPR051169">
    <property type="entry name" value="NADH-Q_oxidoreductase"/>
</dbReference>
<evidence type="ECO:0000256" key="3">
    <source>
        <dbReference type="ARBA" id="ARBA00022827"/>
    </source>
</evidence>
<organism evidence="6 7">
    <name type="scientific">Tepidimonas taiwanensis</name>
    <dbReference type="NCBI Taxonomy" id="307486"/>
    <lineage>
        <taxon>Bacteria</taxon>
        <taxon>Pseudomonadati</taxon>
        <taxon>Pseudomonadota</taxon>
        <taxon>Betaproteobacteria</taxon>
        <taxon>Burkholderiales</taxon>
        <taxon>Tepidimonas</taxon>
    </lineage>
</organism>
<dbReference type="Proteomes" id="UP000317763">
    <property type="component" value="Unassembled WGS sequence"/>
</dbReference>
<dbReference type="GO" id="GO:0019646">
    <property type="term" value="P:aerobic electron transport chain"/>
    <property type="evidence" value="ECO:0007669"/>
    <property type="project" value="TreeGrafter"/>
</dbReference>
<dbReference type="Pfam" id="PF07992">
    <property type="entry name" value="Pyr_redox_2"/>
    <property type="match status" value="1"/>
</dbReference>
<reference evidence="6 7" key="1">
    <citation type="submission" date="2019-07" db="EMBL/GenBank/DDBJ databases">
        <title>Tepidimonas taiwanensis I1-1 draft genome.</title>
        <authorList>
            <person name="Da Costa M.S."/>
            <person name="Froufe H.J.C."/>
            <person name="Egas C."/>
            <person name="Albuquerque L."/>
        </authorList>
    </citation>
    <scope>NUCLEOTIDE SEQUENCE [LARGE SCALE GENOMIC DNA]</scope>
    <source>
        <strain evidence="6 7">I1-1</strain>
    </source>
</reference>